<evidence type="ECO:0000313" key="2">
    <source>
        <dbReference type="EMBL" id="TDL17926.1"/>
    </source>
</evidence>
<evidence type="ECO:0000256" key="1">
    <source>
        <dbReference type="SAM" id="Phobius"/>
    </source>
</evidence>
<dbReference type="AlphaFoldDB" id="A0A4Y7PSB3"/>
<keyword evidence="1" id="KW-1133">Transmembrane helix</keyword>
<feature type="transmembrane region" description="Helical" evidence="1">
    <location>
        <begin position="30"/>
        <end position="51"/>
    </location>
</feature>
<gene>
    <name evidence="2" type="ORF">BD410DRAFT_515664</name>
</gene>
<dbReference type="VEuPathDB" id="FungiDB:BD410DRAFT_515664"/>
<evidence type="ECO:0000313" key="3">
    <source>
        <dbReference type="Proteomes" id="UP000294933"/>
    </source>
</evidence>
<dbReference type="Proteomes" id="UP000294933">
    <property type="component" value="Unassembled WGS sequence"/>
</dbReference>
<reference evidence="2 3" key="1">
    <citation type="submission" date="2018-06" db="EMBL/GenBank/DDBJ databases">
        <title>A transcriptomic atlas of mushroom development highlights an independent origin of complex multicellularity.</title>
        <authorList>
            <consortium name="DOE Joint Genome Institute"/>
            <person name="Krizsan K."/>
            <person name="Almasi E."/>
            <person name="Merenyi Z."/>
            <person name="Sahu N."/>
            <person name="Viragh M."/>
            <person name="Koszo T."/>
            <person name="Mondo S."/>
            <person name="Kiss B."/>
            <person name="Balint B."/>
            <person name="Kues U."/>
            <person name="Barry K."/>
            <person name="Hegedus J.C."/>
            <person name="Henrissat B."/>
            <person name="Johnson J."/>
            <person name="Lipzen A."/>
            <person name="Ohm R."/>
            <person name="Nagy I."/>
            <person name="Pangilinan J."/>
            <person name="Yan J."/>
            <person name="Xiong Y."/>
            <person name="Grigoriev I.V."/>
            <person name="Hibbett D.S."/>
            <person name="Nagy L.G."/>
        </authorList>
    </citation>
    <scope>NUCLEOTIDE SEQUENCE [LARGE SCALE GENOMIC DNA]</scope>
    <source>
        <strain evidence="2 3">SZMC22713</strain>
    </source>
</reference>
<dbReference type="EMBL" id="ML170214">
    <property type="protein sequence ID" value="TDL17926.1"/>
    <property type="molecule type" value="Genomic_DNA"/>
</dbReference>
<accession>A0A4Y7PSB3</accession>
<protein>
    <submittedName>
        <fullName evidence="2">Uncharacterized protein</fullName>
    </submittedName>
</protein>
<feature type="transmembrane region" description="Helical" evidence="1">
    <location>
        <begin position="57"/>
        <end position="76"/>
    </location>
</feature>
<proteinExistence type="predicted"/>
<organism evidence="2 3">
    <name type="scientific">Rickenella mellea</name>
    <dbReference type="NCBI Taxonomy" id="50990"/>
    <lineage>
        <taxon>Eukaryota</taxon>
        <taxon>Fungi</taxon>
        <taxon>Dikarya</taxon>
        <taxon>Basidiomycota</taxon>
        <taxon>Agaricomycotina</taxon>
        <taxon>Agaricomycetes</taxon>
        <taxon>Hymenochaetales</taxon>
        <taxon>Rickenellaceae</taxon>
        <taxon>Rickenella</taxon>
    </lineage>
</organism>
<keyword evidence="3" id="KW-1185">Reference proteome</keyword>
<name>A0A4Y7PSB3_9AGAM</name>
<sequence length="105" mass="11174">MEKELERLNSVLTKLRQSDARYKTLVTMKFVSVPLVAFASCIAGIGGIVSATGRAQLALAVLGLIAAFAAFVLSFLDGTIALQLQRTMNRIAKANKASARFEGTA</sequence>
<keyword evidence="1" id="KW-0812">Transmembrane</keyword>
<keyword evidence="1" id="KW-0472">Membrane</keyword>